<evidence type="ECO:0000256" key="1">
    <source>
        <dbReference type="ARBA" id="ARBA00022598"/>
    </source>
</evidence>
<evidence type="ECO:0000259" key="5">
    <source>
        <dbReference type="PROSITE" id="PS50979"/>
    </source>
</evidence>
<dbReference type="GO" id="GO:0005737">
    <property type="term" value="C:cytoplasm"/>
    <property type="evidence" value="ECO:0007669"/>
    <property type="project" value="TreeGrafter"/>
</dbReference>
<comment type="caution">
    <text evidence="6">The sequence shown here is derived from an EMBL/GenBank/DDBJ whole genome shotgun (WGS) entry which is preliminary data.</text>
</comment>
<dbReference type="AlphaFoldDB" id="A0AAD8ZD80"/>
<keyword evidence="1" id="KW-0436">Ligase</keyword>
<protein>
    <recommendedName>
        <fullName evidence="5">Biotin carboxylation domain-containing protein</fullName>
    </recommendedName>
</protein>
<keyword evidence="2" id="KW-0547">Nucleotide-binding</keyword>
<keyword evidence="3" id="KW-0067">ATP-binding</keyword>
<evidence type="ECO:0000256" key="3">
    <source>
        <dbReference type="ARBA" id="ARBA00022840"/>
    </source>
</evidence>
<dbReference type="InterPro" id="IPR005482">
    <property type="entry name" value="Biotin_COase_C"/>
</dbReference>
<dbReference type="GO" id="GO:0005524">
    <property type="term" value="F:ATP binding"/>
    <property type="evidence" value="ECO:0007669"/>
    <property type="project" value="UniProtKB-KW"/>
</dbReference>
<dbReference type="Gene3D" id="3.30.470.20">
    <property type="entry name" value="ATP-grasp fold, B domain"/>
    <property type="match status" value="1"/>
</dbReference>
<dbReference type="Pfam" id="PF02785">
    <property type="entry name" value="Biotin_carb_C"/>
    <property type="match status" value="1"/>
</dbReference>
<dbReference type="Proteomes" id="UP001239994">
    <property type="component" value="Unassembled WGS sequence"/>
</dbReference>
<feature type="region of interest" description="Disordered" evidence="4">
    <location>
        <begin position="222"/>
        <end position="253"/>
    </location>
</feature>
<keyword evidence="7" id="KW-1185">Reference proteome</keyword>
<organism evidence="6 7">
    <name type="scientific">Electrophorus voltai</name>
    <dbReference type="NCBI Taxonomy" id="2609070"/>
    <lineage>
        <taxon>Eukaryota</taxon>
        <taxon>Metazoa</taxon>
        <taxon>Chordata</taxon>
        <taxon>Craniata</taxon>
        <taxon>Vertebrata</taxon>
        <taxon>Euteleostomi</taxon>
        <taxon>Actinopterygii</taxon>
        <taxon>Neopterygii</taxon>
        <taxon>Teleostei</taxon>
        <taxon>Ostariophysi</taxon>
        <taxon>Gymnotiformes</taxon>
        <taxon>Gymnotoidei</taxon>
        <taxon>Gymnotidae</taxon>
        <taxon>Electrophorus</taxon>
    </lineage>
</organism>
<dbReference type="EMBL" id="JAROKS010000014">
    <property type="protein sequence ID" value="KAK1796837.1"/>
    <property type="molecule type" value="Genomic_DNA"/>
</dbReference>
<feature type="domain" description="Biotin carboxylation" evidence="5">
    <location>
        <begin position="1"/>
        <end position="255"/>
    </location>
</feature>
<proteinExistence type="predicted"/>
<dbReference type="InterPro" id="IPR055268">
    <property type="entry name" value="PCB-like"/>
</dbReference>
<evidence type="ECO:0000313" key="6">
    <source>
        <dbReference type="EMBL" id="KAK1796837.1"/>
    </source>
</evidence>
<evidence type="ECO:0000256" key="2">
    <source>
        <dbReference type="ARBA" id="ARBA00022741"/>
    </source>
</evidence>
<dbReference type="GO" id="GO:0006094">
    <property type="term" value="P:gluconeogenesis"/>
    <property type="evidence" value="ECO:0007669"/>
    <property type="project" value="TreeGrafter"/>
</dbReference>
<dbReference type="SMART" id="SM00878">
    <property type="entry name" value="Biotin_carb_C"/>
    <property type="match status" value="1"/>
</dbReference>
<reference evidence="6" key="1">
    <citation type="submission" date="2023-03" db="EMBL/GenBank/DDBJ databases">
        <title>Electrophorus voltai genome.</title>
        <authorList>
            <person name="Bian C."/>
        </authorList>
    </citation>
    <scope>NUCLEOTIDE SEQUENCE</scope>
    <source>
        <strain evidence="6">CB-2022</strain>
        <tissue evidence="6">Muscle</tissue>
    </source>
</reference>
<dbReference type="SUPFAM" id="SSF51246">
    <property type="entry name" value="Rudiment single hybrid motif"/>
    <property type="match status" value="2"/>
</dbReference>
<evidence type="ECO:0000256" key="4">
    <source>
        <dbReference type="SAM" id="MobiDB-lite"/>
    </source>
</evidence>
<name>A0AAD8ZD80_9TELE</name>
<dbReference type="InterPro" id="IPR011054">
    <property type="entry name" value="Rudment_hybrid_motif"/>
</dbReference>
<dbReference type="PANTHER" id="PTHR43778:SF2">
    <property type="entry name" value="PYRUVATE CARBOXYLASE, MITOCHONDRIAL"/>
    <property type="match status" value="1"/>
</dbReference>
<dbReference type="InterPro" id="IPR011764">
    <property type="entry name" value="Biotin_carboxylation_dom"/>
</dbReference>
<dbReference type="GO" id="GO:0004736">
    <property type="term" value="F:pyruvate carboxylase activity"/>
    <property type="evidence" value="ECO:0007669"/>
    <property type="project" value="TreeGrafter"/>
</dbReference>
<gene>
    <name evidence="6" type="ORF">P4O66_000926</name>
</gene>
<dbReference type="PROSITE" id="PS50979">
    <property type="entry name" value="BC"/>
    <property type="match status" value="1"/>
</dbReference>
<accession>A0AAD8ZD80</accession>
<dbReference type="PANTHER" id="PTHR43778">
    <property type="entry name" value="PYRUVATE CARBOXYLASE"/>
    <property type="match status" value="1"/>
</dbReference>
<sequence>MCGCIVDLVHAQLRVCEGRSLSELGLQQDKIRINGSAIQCRVTTEDPARGFQPDTGRLEVRLSRNAMATAVTPAERAVASQTVLTECGLSQGSAQIFSVSVVSGGRVSAFLTLAMSLSTEQLVLPGTPAPASDNRNEYGRGICMRRRRRSGVTAGSSERVFRSAEGMGIRLDSASAFQGAVISPHYDSLLVKVIASGQDLPSAASKMLRALAEFRIRGVKRSHGDGAERGREGGRRSPRAREGGGGVRERGREEEGGLCGLMATNEQQALTCRSAVLGGKEARGLCKQWSLALEQA</sequence>
<evidence type="ECO:0000313" key="7">
    <source>
        <dbReference type="Proteomes" id="UP001239994"/>
    </source>
</evidence>